<sequence>MSNHCKYLTCDKLSLDKLNFKSFHCDDMSVTKSSEKTYSESKESHKDHPCFGYLQVYYLKNPMLYVTTPKMKCLFGVQNKGNGNFQMSLQFTDLEEDPYMKNFFEFIQSCEFYAMKTLGLTSEDADRFVSQIIYDKKEMYEPNLNVKLPFQYNQFLTDIYSEYSSGVNIFHIRKFQNMECDLYVDKIWRMNDKFYMKWKCKVIHVV</sequence>
<protein>
    <submittedName>
        <fullName evidence="1">Uncharacterized protein</fullName>
    </submittedName>
</protein>
<proteinExistence type="predicted"/>
<accession>A0A6C0FBP1</accession>
<organism evidence="1">
    <name type="scientific">viral metagenome</name>
    <dbReference type="NCBI Taxonomy" id="1070528"/>
    <lineage>
        <taxon>unclassified sequences</taxon>
        <taxon>metagenomes</taxon>
        <taxon>organismal metagenomes</taxon>
    </lineage>
</organism>
<dbReference type="EMBL" id="MN738840">
    <property type="protein sequence ID" value="QHT39276.1"/>
    <property type="molecule type" value="Genomic_DNA"/>
</dbReference>
<dbReference type="AlphaFoldDB" id="A0A6C0FBP1"/>
<evidence type="ECO:0000313" key="1">
    <source>
        <dbReference type="EMBL" id="QHT39276.1"/>
    </source>
</evidence>
<reference evidence="1" key="1">
    <citation type="journal article" date="2020" name="Nature">
        <title>Giant virus diversity and host interactions through global metagenomics.</title>
        <authorList>
            <person name="Schulz F."/>
            <person name="Roux S."/>
            <person name="Paez-Espino D."/>
            <person name="Jungbluth S."/>
            <person name="Walsh D.A."/>
            <person name="Denef V.J."/>
            <person name="McMahon K.D."/>
            <person name="Konstantinidis K.T."/>
            <person name="Eloe-Fadrosh E.A."/>
            <person name="Kyrpides N.C."/>
            <person name="Woyke T."/>
        </authorList>
    </citation>
    <scope>NUCLEOTIDE SEQUENCE</scope>
    <source>
        <strain evidence="1">GVMAG-S-ERX556126-94</strain>
    </source>
</reference>
<name>A0A6C0FBP1_9ZZZZ</name>